<dbReference type="Proteomes" id="UP000703661">
    <property type="component" value="Unassembled WGS sequence"/>
</dbReference>
<dbReference type="AlphaFoldDB" id="A0A9P6N204"/>
<accession>A0A9P6N204</accession>
<protein>
    <submittedName>
        <fullName evidence="1">Uncharacterized protein</fullName>
    </submittedName>
</protein>
<dbReference type="EMBL" id="JAAAID010000189">
    <property type="protein sequence ID" value="KAG0020906.1"/>
    <property type="molecule type" value="Genomic_DNA"/>
</dbReference>
<name>A0A9P6N204_9FUNG</name>
<keyword evidence="2" id="KW-1185">Reference proteome</keyword>
<evidence type="ECO:0000313" key="1">
    <source>
        <dbReference type="EMBL" id="KAG0020906.1"/>
    </source>
</evidence>
<proteinExistence type="predicted"/>
<reference evidence="1" key="1">
    <citation type="journal article" date="2020" name="Fungal Divers.">
        <title>Resolving the Mortierellaceae phylogeny through synthesis of multi-gene phylogenetics and phylogenomics.</title>
        <authorList>
            <person name="Vandepol N."/>
            <person name="Liber J."/>
            <person name="Desiro A."/>
            <person name="Na H."/>
            <person name="Kennedy M."/>
            <person name="Barry K."/>
            <person name="Grigoriev I.V."/>
            <person name="Miller A.N."/>
            <person name="O'Donnell K."/>
            <person name="Stajich J.E."/>
            <person name="Bonito G."/>
        </authorList>
    </citation>
    <scope>NUCLEOTIDE SEQUENCE</scope>
    <source>
        <strain evidence="1">NRRL 2769</strain>
    </source>
</reference>
<sequence length="179" mass="19641">MLHNNVTLKKFDNLCVDFEDIYPSELEGSISRLLGSQYLQQVSDSGTRKLARGGVLGVNFRPIISLHVQISDAITTMSGTPLPVNVHFLFLAASPQTYMSGEALRAIGVEDMVVVGEPMDDPESIRLPLLINGFKVFVQRSPSKSHFAHLNILGEDFIHASGAHVFFGGETPLFEIVFP</sequence>
<evidence type="ECO:0000313" key="2">
    <source>
        <dbReference type="Proteomes" id="UP000703661"/>
    </source>
</evidence>
<comment type="caution">
    <text evidence="1">The sequence shown here is derived from an EMBL/GenBank/DDBJ whole genome shotgun (WGS) entry which is preliminary data.</text>
</comment>
<gene>
    <name evidence="1" type="ORF">BGZ80_003377</name>
</gene>
<organism evidence="1 2">
    <name type="scientific">Entomortierella chlamydospora</name>
    <dbReference type="NCBI Taxonomy" id="101097"/>
    <lineage>
        <taxon>Eukaryota</taxon>
        <taxon>Fungi</taxon>
        <taxon>Fungi incertae sedis</taxon>
        <taxon>Mucoromycota</taxon>
        <taxon>Mortierellomycotina</taxon>
        <taxon>Mortierellomycetes</taxon>
        <taxon>Mortierellales</taxon>
        <taxon>Mortierellaceae</taxon>
        <taxon>Entomortierella</taxon>
    </lineage>
</organism>